<dbReference type="AlphaFoldDB" id="A0A068NSD2"/>
<keyword evidence="2" id="KW-1185">Reference proteome</keyword>
<dbReference type="STRING" id="661478.OP10G_3085"/>
<sequence length="216" mass="23572">MTLPLLAFLLLAPQTVELTPTDDVWVYPHASDGAHDANLRVWGYEGKAAPADATEAEELSMAYLKWDVASVPAGKKLTKARLVLTNIANPGYTLEQAKAAPLQARPLAPDFTEKSWEFESLGKLLPKREKLDVFGVGAPEKLVADKPAPIEIDLMKGPNDFGKYLAAALGSPSKQMALALTSTIDMATLGRTGIYKFYSRDERDATVRPRLVLTFE</sequence>
<dbReference type="EMBL" id="CP007139">
    <property type="protein sequence ID" value="AIE86453.1"/>
    <property type="molecule type" value="Genomic_DNA"/>
</dbReference>
<gene>
    <name evidence="1" type="ORF">OP10G_3085</name>
</gene>
<name>A0A068NSD2_FIMGI</name>
<evidence type="ECO:0000313" key="2">
    <source>
        <dbReference type="Proteomes" id="UP000027982"/>
    </source>
</evidence>
<dbReference type="KEGG" id="fgi:OP10G_3085"/>
<protein>
    <submittedName>
        <fullName evidence="1">Uncharacterized protein</fullName>
    </submittedName>
</protein>
<evidence type="ECO:0000313" key="1">
    <source>
        <dbReference type="EMBL" id="AIE86453.1"/>
    </source>
</evidence>
<dbReference type="Proteomes" id="UP000027982">
    <property type="component" value="Chromosome"/>
</dbReference>
<dbReference type="HOGENOM" id="CLU_1276097_0_0_0"/>
<dbReference type="OrthoDB" id="9865005at2"/>
<organism evidence="1 2">
    <name type="scientific">Fimbriimonas ginsengisoli Gsoil 348</name>
    <dbReference type="NCBI Taxonomy" id="661478"/>
    <lineage>
        <taxon>Bacteria</taxon>
        <taxon>Bacillati</taxon>
        <taxon>Armatimonadota</taxon>
        <taxon>Fimbriimonadia</taxon>
        <taxon>Fimbriimonadales</taxon>
        <taxon>Fimbriimonadaceae</taxon>
        <taxon>Fimbriimonas</taxon>
    </lineage>
</organism>
<proteinExistence type="predicted"/>
<dbReference type="RefSeq" id="WP_025229581.1">
    <property type="nucleotide sequence ID" value="NZ_CP007139.1"/>
</dbReference>
<reference evidence="1 2" key="1">
    <citation type="journal article" date="2014" name="PLoS ONE">
        <title>The first complete genome sequence of the class fimbriimonadia in the phylum armatimonadetes.</title>
        <authorList>
            <person name="Hu Z.Y."/>
            <person name="Wang Y.Z."/>
            <person name="Im W.T."/>
            <person name="Wang S.Y."/>
            <person name="Zhao G.P."/>
            <person name="Zheng H.J."/>
            <person name="Quan Z.X."/>
        </authorList>
    </citation>
    <scope>NUCLEOTIDE SEQUENCE [LARGE SCALE GENOMIC DNA]</scope>
    <source>
        <strain evidence="1">Gsoil 348</strain>
    </source>
</reference>
<accession>A0A068NSD2</accession>